<keyword evidence="2" id="KW-0472">Membrane</keyword>
<feature type="transmembrane region" description="Helical" evidence="2">
    <location>
        <begin position="44"/>
        <end position="66"/>
    </location>
</feature>
<keyword evidence="2" id="KW-0812">Transmembrane</keyword>
<dbReference type="Ensembl" id="ENSCINT00000006885.3">
    <property type="protein sequence ID" value="ENSCINP00000006885.3"/>
    <property type="gene ID" value="ENSCING00000014096.2"/>
</dbReference>
<proteinExistence type="predicted"/>
<sequence>MTGAYFLANALWLVLNFALQLTITDISISFYINGEKMQVNPVSFLFLIFFLIILLIQFTCMLMHRWSTALHTLSTTSLKWNDSRDGYKNVKQKDIENEDIKQKRRKARGNGSTLNPITGDVLDKELPEAEDNFTFGSNERGRGESNPTYDTIEAEHGVCMSSDESDNGGYAEVTYNKKGPSSPMNPLFSGKPGKGSLYGATAAATNPTFELDMYSSQKDLIPTKTNIADVIHHLKPEDEVKPQKHAHFAASSDDDEGNTSF</sequence>
<dbReference type="InParanoid" id="F7BAA5"/>
<feature type="region of interest" description="Disordered" evidence="1">
    <location>
        <begin position="237"/>
        <end position="261"/>
    </location>
</feature>
<evidence type="ECO:0000256" key="2">
    <source>
        <dbReference type="SAM" id="Phobius"/>
    </source>
</evidence>
<dbReference type="GeneID" id="100185238"/>
<dbReference type="HOGENOM" id="CLU_1065409_0_0_1"/>
<reference evidence="3" key="2">
    <citation type="submission" date="2025-08" db="UniProtKB">
        <authorList>
            <consortium name="Ensembl"/>
        </authorList>
    </citation>
    <scope>IDENTIFICATION</scope>
</reference>
<feature type="region of interest" description="Disordered" evidence="1">
    <location>
        <begin position="93"/>
        <end position="119"/>
    </location>
</feature>
<dbReference type="STRING" id="7719.ENSCINP00000006885"/>
<feature type="compositionally biased region" description="Acidic residues" evidence="1">
    <location>
        <begin position="252"/>
        <end position="261"/>
    </location>
</feature>
<reference evidence="3" key="3">
    <citation type="submission" date="2025-09" db="UniProtKB">
        <authorList>
            <consortium name="Ensembl"/>
        </authorList>
    </citation>
    <scope>IDENTIFICATION</scope>
</reference>
<dbReference type="OrthoDB" id="370884at2759"/>
<evidence type="ECO:0000313" key="4">
    <source>
        <dbReference type="Proteomes" id="UP000008144"/>
    </source>
</evidence>
<protein>
    <submittedName>
        <fullName evidence="3">Uncharacterized protein</fullName>
    </submittedName>
</protein>
<accession>F7BAA5</accession>
<evidence type="ECO:0000256" key="1">
    <source>
        <dbReference type="SAM" id="MobiDB-lite"/>
    </source>
</evidence>
<keyword evidence="2" id="KW-1133">Transmembrane helix</keyword>
<feature type="transmembrane region" description="Helical" evidence="2">
    <location>
        <begin position="6"/>
        <end position="32"/>
    </location>
</feature>
<accession>A0A1W2WDX0</accession>
<organism evidence="3 4">
    <name type="scientific">Ciona intestinalis</name>
    <name type="common">Transparent sea squirt</name>
    <name type="synonym">Ascidia intestinalis</name>
    <dbReference type="NCBI Taxonomy" id="7719"/>
    <lineage>
        <taxon>Eukaryota</taxon>
        <taxon>Metazoa</taxon>
        <taxon>Chordata</taxon>
        <taxon>Tunicata</taxon>
        <taxon>Ascidiacea</taxon>
        <taxon>Phlebobranchia</taxon>
        <taxon>Cionidae</taxon>
        <taxon>Ciona</taxon>
    </lineage>
</organism>
<dbReference type="AlphaFoldDB" id="F7BAA5"/>
<dbReference type="Proteomes" id="UP000008144">
    <property type="component" value="Unassembled WGS sequence"/>
</dbReference>
<dbReference type="KEGG" id="cin:100185238"/>
<keyword evidence="4" id="KW-1185">Reference proteome</keyword>
<name>F7BAA5_CIOIN</name>
<reference evidence="4" key="1">
    <citation type="journal article" date="2002" name="Science">
        <title>The draft genome of Ciona intestinalis: insights into chordate and vertebrate origins.</title>
        <authorList>
            <person name="Dehal P."/>
            <person name="Satou Y."/>
            <person name="Campbell R.K."/>
            <person name="Chapman J."/>
            <person name="Degnan B."/>
            <person name="De Tomaso A."/>
            <person name="Davidson B."/>
            <person name="Di Gregorio A."/>
            <person name="Gelpke M."/>
            <person name="Goodstein D.M."/>
            <person name="Harafuji N."/>
            <person name="Hastings K.E."/>
            <person name="Ho I."/>
            <person name="Hotta K."/>
            <person name="Huang W."/>
            <person name="Kawashima T."/>
            <person name="Lemaire P."/>
            <person name="Martinez D."/>
            <person name="Meinertzhagen I.A."/>
            <person name="Necula S."/>
            <person name="Nonaka M."/>
            <person name="Putnam N."/>
            <person name="Rash S."/>
            <person name="Saiga H."/>
            <person name="Satake M."/>
            <person name="Terry A."/>
            <person name="Yamada L."/>
            <person name="Wang H.G."/>
            <person name="Awazu S."/>
            <person name="Azumi K."/>
            <person name="Boore J."/>
            <person name="Branno M."/>
            <person name="Chin-Bow S."/>
            <person name="DeSantis R."/>
            <person name="Doyle S."/>
            <person name="Francino P."/>
            <person name="Keys D.N."/>
            <person name="Haga S."/>
            <person name="Hayashi H."/>
            <person name="Hino K."/>
            <person name="Imai K.S."/>
            <person name="Inaba K."/>
            <person name="Kano S."/>
            <person name="Kobayashi K."/>
            <person name="Kobayashi M."/>
            <person name="Lee B.I."/>
            <person name="Makabe K.W."/>
            <person name="Manohar C."/>
            <person name="Matassi G."/>
            <person name="Medina M."/>
            <person name="Mochizuki Y."/>
            <person name="Mount S."/>
            <person name="Morishita T."/>
            <person name="Miura S."/>
            <person name="Nakayama A."/>
            <person name="Nishizaka S."/>
            <person name="Nomoto H."/>
            <person name="Ohta F."/>
            <person name="Oishi K."/>
            <person name="Rigoutsos I."/>
            <person name="Sano M."/>
            <person name="Sasaki A."/>
            <person name="Sasakura Y."/>
            <person name="Shoguchi E."/>
            <person name="Shin-i T."/>
            <person name="Spagnuolo A."/>
            <person name="Stainier D."/>
            <person name="Suzuki M.M."/>
            <person name="Tassy O."/>
            <person name="Takatori N."/>
            <person name="Tokuoka M."/>
            <person name="Yagi K."/>
            <person name="Yoshizaki F."/>
            <person name="Wada S."/>
            <person name="Zhang C."/>
            <person name="Hyatt P.D."/>
            <person name="Larimer F."/>
            <person name="Detter C."/>
            <person name="Doggett N."/>
            <person name="Glavina T."/>
            <person name="Hawkins T."/>
            <person name="Richardson P."/>
            <person name="Lucas S."/>
            <person name="Kohara Y."/>
            <person name="Levine M."/>
            <person name="Satoh N."/>
            <person name="Rokhsar D.S."/>
        </authorList>
    </citation>
    <scope>NUCLEOTIDE SEQUENCE [LARGE SCALE GENOMIC DNA]</scope>
</reference>
<dbReference type="FunCoup" id="F7BAA5">
    <property type="interactions" value="8"/>
</dbReference>
<evidence type="ECO:0000313" key="3">
    <source>
        <dbReference type="Ensembl" id="ENSCINP00000006885.3"/>
    </source>
</evidence>